<dbReference type="RefSeq" id="XP_008484313.1">
    <property type="nucleotide sequence ID" value="XM_008486091.3"/>
</dbReference>
<dbReference type="PROSITE" id="PS50294">
    <property type="entry name" value="WD_REPEATS_REGION"/>
    <property type="match status" value="3"/>
</dbReference>
<dbReference type="SMART" id="SM00320">
    <property type="entry name" value="WD40"/>
    <property type="match status" value="5"/>
</dbReference>
<feature type="compositionally biased region" description="Basic and acidic residues" evidence="10">
    <location>
        <begin position="531"/>
        <end position="579"/>
    </location>
</feature>
<dbReference type="InterPro" id="IPR019775">
    <property type="entry name" value="WD40_repeat_CS"/>
</dbReference>
<evidence type="ECO:0000256" key="2">
    <source>
        <dbReference type="ARBA" id="ARBA00007306"/>
    </source>
</evidence>
<evidence type="ECO:0000256" key="10">
    <source>
        <dbReference type="SAM" id="MobiDB-lite"/>
    </source>
</evidence>
<evidence type="ECO:0000256" key="3">
    <source>
        <dbReference type="ARBA" id="ARBA00022574"/>
    </source>
</evidence>
<feature type="compositionally biased region" description="Basic and acidic residues" evidence="10">
    <location>
        <begin position="394"/>
        <end position="427"/>
    </location>
</feature>
<evidence type="ECO:0000313" key="12">
    <source>
        <dbReference type="Proteomes" id="UP000079169"/>
    </source>
</evidence>
<comment type="similarity">
    <text evidence="2">Belongs to the WD repeat HIR1 family.</text>
</comment>
<dbReference type="GO" id="GO:0005634">
    <property type="term" value="C:nucleus"/>
    <property type="evidence" value="ECO:0007669"/>
    <property type="project" value="UniProtKB-SubCell"/>
</dbReference>
<proteinExistence type="inferred from homology"/>
<evidence type="ECO:0000256" key="1">
    <source>
        <dbReference type="ARBA" id="ARBA00004123"/>
    </source>
</evidence>
<dbReference type="CTD" id="36107"/>
<evidence type="ECO:0000256" key="7">
    <source>
        <dbReference type="ARBA" id="ARBA00023204"/>
    </source>
</evidence>
<evidence type="ECO:0000256" key="6">
    <source>
        <dbReference type="ARBA" id="ARBA00022853"/>
    </source>
</evidence>
<evidence type="ECO:0000256" key="8">
    <source>
        <dbReference type="ARBA" id="ARBA00023242"/>
    </source>
</evidence>
<feature type="compositionally biased region" description="Basic and acidic residues" evidence="10">
    <location>
        <begin position="440"/>
        <end position="454"/>
    </location>
</feature>
<feature type="domain" description="CAF1B/HIR1 beta-propeller" evidence="11">
    <location>
        <begin position="1"/>
        <end position="384"/>
    </location>
</feature>
<accession>A0A1S3DLJ5</accession>
<dbReference type="GO" id="GO:0033186">
    <property type="term" value="C:CAF-1 complex"/>
    <property type="evidence" value="ECO:0007669"/>
    <property type="project" value="TreeGrafter"/>
</dbReference>
<feature type="repeat" description="WD" evidence="9">
    <location>
        <begin position="168"/>
        <end position="209"/>
    </location>
</feature>
<feature type="region of interest" description="Disordered" evidence="10">
    <location>
        <begin position="387"/>
        <end position="579"/>
    </location>
</feature>
<evidence type="ECO:0000313" key="13">
    <source>
        <dbReference type="RefSeq" id="XP_008484313.1"/>
    </source>
</evidence>
<evidence type="ECO:0000256" key="9">
    <source>
        <dbReference type="PROSITE-ProRule" id="PRU00221"/>
    </source>
</evidence>
<dbReference type="GO" id="GO:0006281">
    <property type="term" value="P:DNA repair"/>
    <property type="evidence" value="ECO:0007669"/>
    <property type="project" value="UniProtKB-KW"/>
</dbReference>
<dbReference type="SUPFAM" id="SSF50978">
    <property type="entry name" value="WD40 repeat-like"/>
    <property type="match status" value="1"/>
</dbReference>
<evidence type="ECO:0000256" key="5">
    <source>
        <dbReference type="ARBA" id="ARBA00022763"/>
    </source>
</evidence>
<protein>
    <submittedName>
        <fullName evidence="13">Chromatin assembly factor 1 subunit B</fullName>
    </submittedName>
</protein>
<feature type="compositionally biased region" description="Polar residues" evidence="10">
    <location>
        <begin position="430"/>
        <end position="439"/>
    </location>
</feature>
<dbReference type="PANTHER" id="PTHR15271:SF4">
    <property type="entry name" value="CHROMATIN ASSEMBLY FACTOR 1 SUBUNIT B"/>
    <property type="match status" value="1"/>
</dbReference>
<dbReference type="GO" id="GO:0006335">
    <property type="term" value="P:DNA replication-dependent chromatin assembly"/>
    <property type="evidence" value="ECO:0007669"/>
    <property type="project" value="InterPro"/>
</dbReference>
<reference evidence="13" key="1">
    <citation type="submission" date="2025-08" db="UniProtKB">
        <authorList>
            <consortium name="RefSeq"/>
        </authorList>
    </citation>
    <scope>IDENTIFICATION</scope>
</reference>
<dbReference type="InterPro" id="IPR001680">
    <property type="entry name" value="WD40_rpt"/>
</dbReference>
<dbReference type="InterPro" id="IPR055410">
    <property type="entry name" value="Beta-prop_CAF1B_HIR1"/>
</dbReference>
<keyword evidence="7" id="KW-0234">DNA repair</keyword>
<organism evidence="12 13">
    <name type="scientific">Diaphorina citri</name>
    <name type="common">Asian citrus psyllid</name>
    <dbReference type="NCBI Taxonomy" id="121845"/>
    <lineage>
        <taxon>Eukaryota</taxon>
        <taxon>Metazoa</taxon>
        <taxon>Ecdysozoa</taxon>
        <taxon>Arthropoda</taxon>
        <taxon>Hexapoda</taxon>
        <taxon>Insecta</taxon>
        <taxon>Pterygota</taxon>
        <taxon>Neoptera</taxon>
        <taxon>Paraneoptera</taxon>
        <taxon>Hemiptera</taxon>
        <taxon>Sternorrhyncha</taxon>
        <taxon>Psylloidea</taxon>
        <taxon>Psyllidae</taxon>
        <taxon>Diaphorininae</taxon>
        <taxon>Diaphorina</taxon>
    </lineage>
</organism>
<evidence type="ECO:0000259" key="11">
    <source>
        <dbReference type="Pfam" id="PF24105"/>
    </source>
</evidence>
<dbReference type="Gene3D" id="2.130.10.10">
    <property type="entry name" value="YVTN repeat-like/Quinoprotein amine dehydrogenase"/>
    <property type="match status" value="2"/>
</dbReference>
<dbReference type="InterPro" id="IPR036322">
    <property type="entry name" value="WD40_repeat_dom_sf"/>
</dbReference>
<keyword evidence="6" id="KW-0156">Chromatin regulator</keyword>
<feature type="repeat" description="WD" evidence="9">
    <location>
        <begin position="126"/>
        <end position="167"/>
    </location>
</feature>
<gene>
    <name evidence="13" type="primary">LOC103520989</name>
</gene>
<keyword evidence="5" id="KW-0227">DNA damage</keyword>
<feature type="repeat" description="WD" evidence="9">
    <location>
        <begin position="63"/>
        <end position="104"/>
    </location>
</feature>
<dbReference type="KEGG" id="dci:103520989"/>
<dbReference type="GeneID" id="103520989"/>
<comment type="subcellular location">
    <subcellularLocation>
        <location evidence="1">Nucleus</location>
    </subcellularLocation>
</comment>
<dbReference type="Pfam" id="PF24105">
    <property type="entry name" value="Beta-prop_CAF1B_HIR1"/>
    <property type="match status" value="1"/>
</dbReference>
<dbReference type="Proteomes" id="UP000079169">
    <property type="component" value="Unplaced"/>
</dbReference>
<sequence length="579" mass="64441">MKCTIPEISWHNRDPVLSVDIQLKQEKDNCYRIVTGGADSHVFIWYLTERESGIANVEFASDLSRHQKAVNVVRFSPNGELLASGDDESTIIVWKQKTDQDLPEFPSSNLDEENVNKEHWIVTKILRGHLEDVYDISWSPTSTHLISGSVDNTAIMWDVHKGKNLGILTEHKKFVQGVAWDPKNQYVATLSSDRSLRTYSIQSKKVISRACRSKLPVDSSHELFDKVVPLFHDDTMKSFFRRLTFSPDGQLLIAPSGCLENSDSTRKPISVTHVFTRACLNKPAVCLPSLQYYSVAVKCCPVLFELKPSDDKPLFKLPYRIVIAVATENNILLYDTQHASPFAFIANIHYTKLTDITWSSDGKVLIASSTDGYCSIISFGDNEIGIPYVPPSGEESKENDPTKGEPVRSEDKPRSAEQAKGEGKVLGEKQTGNKVSPTDKSSEDTQKISVKNEKGSNSQVVEAVTSDIKESKDNNTPAEAMEVDPVPPETNAECPSTPKTHGGTPNKGGTPSKTPRRVQLITLSSPNRKRKQDEEKIRETIKENDAKKACLDEKEGGKKSEDEKEEGQIGEKKREAPKN</sequence>
<dbReference type="PROSITE" id="PS50082">
    <property type="entry name" value="WD_REPEATS_2"/>
    <property type="match status" value="3"/>
</dbReference>
<dbReference type="STRING" id="121845.A0A1S3DLJ5"/>
<dbReference type="InterPro" id="IPR015943">
    <property type="entry name" value="WD40/YVTN_repeat-like_dom_sf"/>
</dbReference>
<dbReference type="PANTHER" id="PTHR15271">
    <property type="entry name" value="CHROMATIN ASSEMBLY FACTOR 1 SUBUNIT B"/>
    <property type="match status" value="1"/>
</dbReference>
<dbReference type="PaxDb" id="121845-A0A1S3DLJ5"/>
<feature type="non-terminal residue" evidence="13">
    <location>
        <position position="579"/>
    </location>
</feature>
<keyword evidence="12" id="KW-1185">Reference proteome</keyword>
<name>A0A1S3DLJ5_DIACI</name>
<dbReference type="InterPro" id="IPR045145">
    <property type="entry name" value="PTHR15271"/>
</dbReference>
<keyword evidence="3 9" id="KW-0853">WD repeat</keyword>
<dbReference type="OMA" id="CTTPEIS"/>
<keyword evidence="8" id="KW-0539">Nucleus</keyword>
<evidence type="ECO:0000256" key="4">
    <source>
        <dbReference type="ARBA" id="ARBA00022737"/>
    </source>
</evidence>
<dbReference type="AlphaFoldDB" id="A0A1S3DLJ5"/>
<dbReference type="PROSITE" id="PS00678">
    <property type="entry name" value="WD_REPEATS_1"/>
    <property type="match status" value="1"/>
</dbReference>
<keyword evidence="4" id="KW-0677">Repeat</keyword>
<dbReference type="GO" id="GO:0006334">
    <property type="term" value="P:nucleosome assembly"/>
    <property type="evidence" value="ECO:0007669"/>
    <property type="project" value="TreeGrafter"/>
</dbReference>